<dbReference type="OrthoDB" id="444787at2759"/>
<evidence type="ECO:0000256" key="2">
    <source>
        <dbReference type="PROSITE-ProRule" id="PRU00117"/>
    </source>
</evidence>
<comment type="caution">
    <text evidence="5">The sequence shown here is derived from an EMBL/GenBank/DDBJ whole genome shotgun (WGS) entry which is preliminary data.</text>
</comment>
<dbReference type="SMART" id="SM00322">
    <property type="entry name" value="KH"/>
    <property type="match status" value="2"/>
</dbReference>
<keyword evidence="1" id="KW-0677">Repeat</keyword>
<proteinExistence type="predicted"/>
<keyword evidence="6" id="KW-1185">Reference proteome</keyword>
<reference evidence="5 6" key="1">
    <citation type="submission" date="2016-02" db="EMBL/GenBank/DDBJ databases">
        <title>Genome analysis of coral dinoflagellate symbionts highlights evolutionary adaptations to a symbiotic lifestyle.</title>
        <authorList>
            <person name="Aranda M."/>
            <person name="Li Y."/>
            <person name="Liew Y.J."/>
            <person name="Baumgarten S."/>
            <person name="Simakov O."/>
            <person name="Wilson M."/>
            <person name="Piel J."/>
            <person name="Ashoor H."/>
            <person name="Bougouffa S."/>
            <person name="Bajic V.B."/>
            <person name="Ryu T."/>
            <person name="Ravasi T."/>
            <person name="Bayer T."/>
            <person name="Micklem G."/>
            <person name="Kim H."/>
            <person name="Bhak J."/>
            <person name="Lajeunesse T.C."/>
            <person name="Voolstra C.R."/>
        </authorList>
    </citation>
    <scope>NUCLEOTIDE SEQUENCE [LARGE SCALE GENOMIC DNA]</scope>
    <source>
        <strain evidence="5 6">CCMP2467</strain>
    </source>
</reference>
<evidence type="ECO:0000259" key="4">
    <source>
        <dbReference type="SMART" id="SM00322"/>
    </source>
</evidence>
<evidence type="ECO:0000313" key="6">
    <source>
        <dbReference type="Proteomes" id="UP000186817"/>
    </source>
</evidence>
<keyword evidence="2" id="KW-0694">RNA-binding</keyword>
<evidence type="ECO:0000256" key="1">
    <source>
        <dbReference type="ARBA" id="ARBA00022737"/>
    </source>
</evidence>
<feature type="domain" description="K Homology" evidence="4">
    <location>
        <begin position="201"/>
        <end position="254"/>
    </location>
</feature>
<dbReference type="InterPro" id="IPR036612">
    <property type="entry name" value="KH_dom_type_1_sf"/>
</dbReference>
<organism evidence="5 6">
    <name type="scientific">Symbiodinium microadriaticum</name>
    <name type="common">Dinoflagellate</name>
    <name type="synonym">Zooxanthella microadriatica</name>
    <dbReference type="NCBI Taxonomy" id="2951"/>
    <lineage>
        <taxon>Eukaryota</taxon>
        <taxon>Sar</taxon>
        <taxon>Alveolata</taxon>
        <taxon>Dinophyceae</taxon>
        <taxon>Suessiales</taxon>
        <taxon>Symbiodiniaceae</taxon>
        <taxon>Symbiodinium</taxon>
    </lineage>
</organism>
<name>A0A1Q9F6C3_SYMMI</name>
<evidence type="ECO:0000256" key="3">
    <source>
        <dbReference type="SAM" id="MobiDB-lite"/>
    </source>
</evidence>
<dbReference type="AlphaFoldDB" id="A0A1Q9F6C3"/>
<accession>A0A1Q9F6C3</accession>
<dbReference type="Gene3D" id="3.30.1370.10">
    <property type="entry name" value="K Homology domain, type 1"/>
    <property type="match status" value="1"/>
</dbReference>
<feature type="region of interest" description="Disordered" evidence="3">
    <location>
        <begin position="75"/>
        <end position="119"/>
    </location>
</feature>
<feature type="compositionally biased region" description="Basic and acidic residues" evidence="3">
    <location>
        <begin position="1"/>
        <end position="11"/>
    </location>
</feature>
<feature type="region of interest" description="Disordered" evidence="3">
    <location>
        <begin position="1"/>
        <end position="57"/>
    </location>
</feature>
<dbReference type="SUPFAM" id="SSF54791">
    <property type="entry name" value="Eukaryotic type KH-domain (KH-domain type I)"/>
    <property type="match status" value="1"/>
</dbReference>
<feature type="domain" description="K Homology" evidence="4">
    <location>
        <begin position="126"/>
        <end position="195"/>
    </location>
</feature>
<dbReference type="Proteomes" id="UP000186817">
    <property type="component" value="Unassembled WGS sequence"/>
</dbReference>
<dbReference type="InterPro" id="IPR004088">
    <property type="entry name" value="KH_dom_type_1"/>
</dbReference>
<gene>
    <name evidence="5" type="ORF">AK812_SmicGene552</name>
</gene>
<dbReference type="GO" id="GO:0003723">
    <property type="term" value="F:RNA binding"/>
    <property type="evidence" value="ECO:0007669"/>
    <property type="project" value="UniProtKB-UniRule"/>
</dbReference>
<dbReference type="Pfam" id="PF00013">
    <property type="entry name" value="KH_1"/>
    <property type="match status" value="1"/>
</dbReference>
<dbReference type="CDD" id="cd00105">
    <property type="entry name" value="KH-I"/>
    <property type="match status" value="2"/>
</dbReference>
<dbReference type="EMBL" id="LSRX01000005">
    <property type="protein sequence ID" value="OLQ15211.1"/>
    <property type="molecule type" value="Genomic_DNA"/>
</dbReference>
<protein>
    <recommendedName>
        <fullName evidence="4">K Homology domain-containing protein</fullName>
    </recommendedName>
</protein>
<sequence>MPRKRGIDVKSQKRKAASSSPSRKPRKTKKKRKKKSSTSSSSSSSSSSASKPPPAWPGYWPPVAMPYAWPGYGWPGYSWPPPGPHPGAMPPATSGGRREPSRSRSSRSPEPEKEKEKEDVAIFLDTGVEDTVAVPKSFIARVIGKKGATIAEVRAKSGAWKVDARDQSTDPCQVKLQGTPEAVKKARELILELLKPLREKHSESEFVDISQGQIGKVIGLKGARVHELEACRVYLTGNPDNVQTAKQLLTSIANDTLGA</sequence>
<feature type="compositionally biased region" description="Basic and acidic residues" evidence="3">
    <location>
        <begin position="96"/>
        <end position="119"/>
    </location>
</feature>
<evidence type="ECO:0000313" key="5">
    <source>
        <dbReference type="EMBL" id="OLQ15211.1"/>
    </source>
</evidence>
<dbReference type="InterPro" id="IPR004087">
    <property type="entry name" value="KH_dom"/>
</dbReference>
<dbReference type="PROSITE" id="PS50084">
    <property type="entry name" value="KH_TYPE_1"/>
    <property type="match status" value="1"/>
</dbReference>
<feature type="compositionally biased region" description="Basic residues" evidence="3">
    <location>
        <begin position="23"/>
        <end position="36"/>
    </location>
</feature>
<dbReference type="PANTHER" id="PTHR10288">
    <property type="entry name" value="KH DOMAIN CONTAINING RNA BINDING PROTEIN"/>
    <property type="match status" value="1"/>
</dbReference>
<feature type="compositionally biased region" description="Low complexity" evidence="3">
    <location>
        <begin position="37"/>
        <end position="50"/>
    </location>
</feature>
<feature type="compositionally biased region" description="Pro residues" evidence="3">
    <location>
        <begin position="78"/>
        <end position="89"/>
    </location>
</feature>